<evidence type="ECO:0000256" key="9">
    <source>
        <dbReference type="SAM" id="MobiDB-lite"/>
    </source>
</evidence>
<sequence length="432" mass="46118">MSTEVSSPGEDVLGWVTETAIRAGFAGVVGSDQDLLPLLQQQQQDQEGEQHAHTQLDRRNSSGPVDEEEQQQHWNRLGMLLMVSTMAALGTLGNIFAIAAVMTEDHLKKKGNVLVVNVMLAGLVVSAGVLPAWVVALLAGWSRPTPVCSASWILTTLAAHASLLTLPSLAWENSARVGGRSVGVLVLSTMVGVSWAGAIAITVSQWVTDLAPRHCGRASVTSPRAPSHTAFTSVVGVTLVALPLLVALVIHAHTLLTGRGGPRRPLPPTVKPPQALTRDLALTGTNLVVTAVAGGCWVGGLAGDWWVDDPLRTGVAWLPIVAATCSSFLYVAHKPFREAYVQLFHYCCCKTSVSLSRRGRSGEAAAAAAAAMAAAARPPSDVRVHIIQGYNMYTTASARDHRLPTHIHVKIPCRSKESRRPKHHHKKDVYEL</sequence>
<comment type="subcellular location">
    <subcellularLocation>
        <location evidence="1">Cell membrane</location>
        <topology evidence="1">Multi-pass membrane protein</topology>
    </subcellularLocation>
</comment>
<organism evidence="11 12">
    <name type="scientific">Scylla paramamosain</name>
    <name type="common">Mud crab</name>
    <dbReference type="NCBI Taxonomy" id="85552"/>
    <lineage>
        <taxon>Eukaryota</taxon>
        <taxon>Metazoa</taxon>
        <taxon>Ecdysozoa</taxon>
        <taxon>Arthropoda</taxon>
        <taxon>Crustacea</taxon>
        <taxon>Multicrustacea</taxon>
        <taxon>Malacostraca</taxon>
        <taxon>Eumalacostraca</taxon>
        <taxon>Eucarida</taxon>
        <taxon>Decapoda</taxon>
        <taxon>Pleocyemata</taxon>
        <taxon>Brachyura</taxon>
        <taxon>Eubrachyura</taxon>
        <taxon>Portunoidea</taxon>
        <taxon>Portunidae</taxon>
        <taxon>Portuninae</taxon>
        <taxon>Scylla</taxon>
    </lineage>
</organism>
<dbReference type="Pfam" id="PF00001">
    <property type="entry name" value="7tm_1"/>
    <property type="match status" value="1"/>
</dbReference>
<feature type="region of interest" description="Disordered" evidence="9">
    <location>
        <begin position="413"/>
        <end position="432"/>
    </location>
</feature>
<evidence type="ECO:0000256" key="7">
    <source>
        <dbReference type="ARBA" id="ARBA00023170"/>
    </source>
</evidence>
<evidence type="ECO:0000256" key="3">
    <source>
        <dbReference type="ARBA" id="ARBA00022692"/>
    </source>
</evidence>
<feature type="compositionally biased region" description="Basic and acidic residues" evidence="9">
    <location>
        <begin position="48"/>
        <end position="60"/>
    </location>
</feature>
<dbReference type="SUPFAM" id="SSF81321">
    <property type="entry name" value="Family A G protein-coupled receptor-like"/>
    <property type="match status" value="1"/>
</dbReference>
<evidence type="ECO:0000256" key="4">
    <source>
        <dbReference type="ARBA" id="ARBA00022989"/>
    </source>
</evidence>
<feature type="transmembrane region" description="Helical" evidence="10">
    <location>
        <begin position="114"/>
        <end position="138"/>
    </location>
</feature>
<dbReference type="Proteomes" id="UP001487740">
    <property type="component" value="Unassembled WGS sequence"/>
</dbReference>
<dbReference type="EMBL" id="JARAKH010000030">
    <property type="protein sequence ID" value="KAK8386837.1"/>
    <property type="molecule type" value="Genomic_DNA"/>
</dbReference>
<comment type="caution">
    <text evidence="11">The sequence shown here is derived from an EMBL/GenBank/DDBJ whole genome shotgun (WGS) entry which is preliminary data.</text>
</comment>
<keyword evidence="4 10" id="KW-1133">Transmembrane helix</keyword>
<evidence type="ECO:0000313" key="11">
    <source>
        <dbReference type="EMBL" id="KAK8386836.1"/>
    </source>
</evidence>
<dbReference type="GO" id="GO:0005886">
    <property type="term" value="C:plasma membrane"/>
    <property type="evidence" value="ECO:0007669"/>
    <property type="project" value="UniProtKB-SubCell"/>
</dbReference>
<keyword evidence="2" id="KW-1003">Cell membrane</keyword>
<feature type="transmembrane region" description="Helical" evidence="10">
    <location>
        <begin position="280"/>
        <end position="302"/>
    </location>
</feature>
<dbReference type="EMBL" id="JARAKH010000030">
    <property type="protein sequence ID" value="KAK8386836.1"/>
    <property type="molecule type" value="Genomic_DNA"/>
</dbReference>
<accession>A0AAW0THL1</accession>
<feature type="transmembrane region" description="Helical" evidence="10">
    <location>
        <begin position="182"/>
        <end position="203"/>
    </location>
</feature>
<name>A0AAW0THL1_SCYPA</name>
<evidence type="ECO:0000256" key="1">
    <source>
        <dbReference type="ARBA" id="ARBA00004651"/>
    </source>
</evidence>
<feature type="transmembrane region" description="Helical" evidence="10">
    <location>
        <begin position="314"/>
        <end position="332"/>
    </location>
</feature>
<feature type="transmembrane region" description="Helical" evidence="10">
    <location>
        <begin position="150"/>
        <end position="170"/>
    </location>
</feature>
<protein>
    <recommendedName>
        <fullName evidence="13">G-protein coupled receptors family 1 profile domain-containing protein</fullName>
    </recommendedName>
</protein>
<keyword evidence="5" id="KW-0297">G-protein coupled receptor</keyword>
<keyword evidence="3 10" id="KW-0812">Transmembrane</keyword>
<evidence type="ECO:0000313" key="12">
    <source>
        <dbReference type="Proteomes" id="UP001487740"/>
    </source>
</evidence>
<feature type="transmembrane region" description="Helical" evidence="10">
    <location>
        <begin position="230"/>
        <end position="256"/>
    </location>
</feature>
<keyword evidence="8" id="KW-0807">Transducer</keyword>
<dbReference type="AlphaFoldDB" id="A0AAW0THL1"/>
<evidence type="ECO:0000256" key="5">
    <source>
        <dbReference type="ARBA" id="ARBA00023040"/>
    </source>
</evidence>
<gene>
    <name evidence="11" type="ORF">O3P69_017934</name>
</gene>
<evidence type="ECO:0000256" key="6">
    <source>
        <dbReference type="ARBA" id="ARBA00023136"/>
    </source>
</evidence>
<dbReference type="InterPro" id="IPR000276">
    <property type="entry name" value="GPCR_Rhodpsn"/>
</dbReference>
<keyword evidence="7" id="KW-0675">Receptor</keyword>
<dbReference type="GO" id="GO:0004930">
    <property type="term" value="F:G protein-coupled receptor activity"/>
    <property type="evidence" value="ECO:0007669"/>
    <property type="project" value="UniProtKB-KW"/>
</dbReference>
<evidence type="ECO:0008006" key="13">
    <source>
        <dbReference type="Google" id="ProtNLM"/>
    </source>
</evidence>
<evidence type="ECO:0000256" key="8">
    <source>
        <dbReference type="ARBA" id="ARBA00023224"/>
    </source>
</evidence>
<dbReference type="CDD" id="cd00637">
    <property type="entry name" value="7tm_classA_rhodopsin-like"/>
    <property type="match status" value="1"/>
</dbReference>
<feature type="transmembrane region" description="Helical" evidence="10">
    <location>
        <begin position="79"/>
        <end position="102"/>
    </location>
</feature>
<keyword evidence="12" id="KW-1185">Reference proteome</keyword>
<proteinExistence type="predicted"/>
<feature type="region of interest" description="Disordered" evidence="9">
    <location>
        <begin position="41"/>
        <end position="69"/>
    </location>
</feature>
<keyword evidence="6 10" id="KW-0472">Membrane</keyword>
<evidence type="ECO:0000256" key="2">
    <source>
        <dbReference type="ARBA" id="ARBA00022475"/>
    </source>
</evidence>
<reference evidence="11 12" key="1">
    <citation type="submission" date="2023-03" db="EMBL/GenBank/DDBJ databases">
        <title>High-quality genome of Scylla paramamosain provides insights in environmental adaptation.</title>
        <authorList>
            <person name="Zhang L."/>
        </authorList>
    </citation>
    <scope>NUCLEOTIDE SEQUENCE [LARGE SCALE GENOMIC DNA]</scope>
    <source>
        <strain evidence="11">LZ_2023a</strain>
        <tissue evidence="11">Muscle</tissue>
    </source>
</reference>
<evidence type="ECO:0000256" key="10">
    <source>
        <dbReference type="SAM" id="Phobius"/>
    </source>
</evidence>
<dbReference type="PANTHER" id="PTHR22752">
    <property type="entry name" value="G PROTEIN-COUPLED RECEPTOR"/>
    <property type="match status" value="1"/>
</dbReference>
<dbReference type="Gene3D" id="1.20.1070.10">
    <property type="entry name" value="Rhodopsin 7-helix transmembrane proteins"/>
    <property type="match status" value="1"/>
</dbReference>